<feature type="compositionally biased region" description="Basic and acidic residues" evidence="1">
    <location>
        <begin position="533"/>
        <end position="542"/>
    </location>
</feature>
<organism evidence="3 4">
    <name type="scientific">Zalerion maritima</name>
    <dbReference type="NCBI Taxonomy" id="339359"/>
    <lineage>
        <taxon>Eukaryota</taxon>
        <taxon>Fungi</taxon>
        <taxon>Dikarya</taxon>
        <taxon>Ascomycota</taxon>
        <taxon>Pezizomycotina</taxon>
        <taxon>Sordariomycetes</taxon>
        <taxon>Lulworthiomycetidae</taxon>
        <taxon>Lulworthiales</taxon>
        <taxon>Lulworthiaceae</taxon>
        <taxon>Zalerion</taxon>
    </lineage>
</organism>
<dbReference type="EMBL" id="JAKWBI020000001">
    <property type="protein sequence ID" value="KAJ2907339.1"/>
    <property type="molecule type" value="Genomic_DNA"/>
</dbReference>
<feature type="compositionally biased region" description="Acidic residues" evidence="1">
    <location>
        <begin position="426"/>
        <end position="437"/>
    </location>
</feature>
<feature type="compositionally biased region" description="Low complexity" evidence="1">
    <location>
        <begin position="511"/>
        <end position="528"/>
    </location>
</feature>
<evidence type="ECO:0000259" key="2">
    <source>
        <dbReference type="PROSITE" id="PS50181"/>
    </source>
</evidence>
<feature type="compositionally biased region" description="Low complexity" evidence="1">
    <location>
        <begin position="1"/>
        <end position="27"/>
    </location>
</feature>
<feature type="compositionally biased region" description="Basic and acidic residues" evidence="1">
    <location>
        <begin position="890"/>
        <end position="907"/>
    </location>
</feature>
<feature type="region of interest" description="Disordered" evidence="1">
    <location>
        <begin position="344"/>
        <end position="380"/>
    </location>
</feature>
<feature type="region of interest" description="Disordered" evidence="1">
    <location>
        <begin position="1"/>
        <end position="40"/>
    </location>
</feature>
<dbReference type="InterPro" id="IPR001810">
    <property type="entry name" value="F-box_dom"/>
</dbReference>
<feature type="compositionally biased region" description="Acidic residues" evidence="1">
    <location>
        <begin position="559"/>
        <end position="572"/>
    </location>
</feature>
<dbReference type="PROSITE" id="PS50181">
    <property type="entry name" value="FBOX"/>
    <property type="match status" value="1"/>
</dbReference>
<feature type="compositionally biased region" description="Acidic residues" evidence="1">
    <location>
        <begin position="357"/>
        <end position="367"/>
    </location>
</feature>
<feature type="region of interest" description="Disordered" evidence="1">
    <location>
        <begin position="890"/>
        <end position="941"/>
    </location>
</feature>
<accession>A0AAD5S0F6</accession>
<evidence type="ECO:0000313" key="4">
    <source>
        <dbReference type="Proteomes" id="UP001201980"/>
    </source>
</evidence>
<feature type="region of interest" description="Disordered" evidence="1">
    <location>
        <begin position="480"/>
        <end position="614"/>
    </location>
</feature>
<feature type="compositionally biased region" description="Polar residues" evidence="1">
    <location>
        <begin position="909"/>
        <end position="934"/>
    </location>
</feature>
<dbReference type="Proteomes" id="UP001201980">
    <property type="component" value="Unassembled WGS sequence"/>
</dbReference>
<name>A0AAD5S0F6_9PEZI</name>
<feature type="compositionally biased region" description="Basic and acidic residues" evidence="1">
    <location>
        <begin position="411"/>
        <end position="425"/>
    </location>
</feature>
<comment type="caution">
    <text evidence="3">The sequence shown here is derived from an EMBL/GenBank/DDBJ whole genome shotgun (WGS) entry which is preliminary data.</text>
</comment>
<proteinExistence type="predicted"/>
<feature type="region of interest" description="Disordered" evidence="1">
    <location>
        <begin position="411"/>
        <end position="445"/>
    </location>
</feature>
<protein>
    <recommendedName>
        <fullName evidence="2">F-box domain-containing protein</fullName>
    </recommendedName>
</protein>
<keyword evidence="4" id="KW-1185">Reference proteome</keyword>
<feature type="compositionally biased region" description="Basic and acidic residues" evidence="1">
    <location>
        <begin position="586"/>
        <end position="603"/>
    </location>
</feature>
<evidence type="ECO:0000313" key="3">
    <source>
        <dbReference type="EMBL" id="KAJ2907339.1"/>
    </source>
</evidence>
<evidence type="ECO:0000256" key="1">
    <source>
        <dbReference type="SAM" id="MobiDB-lite"/>
    </source>
</evidence>
<feature type="compositionally biased region" description="Polar residues" evidence="1">
    <location>
        <begin position="272"/>
        <end position="286"/>
    </location>
</feature>
<feature type="region of interest" description="Disordered" evidence="1">
    <location>
        <begin position="272"/>
        <end position="301"/>
    </location>
</feature>
<sequence>MGSAAEAEPTAAATATATATTQPEAPALSITPPHHVPKEPRTFLDLPVETQKEIFNHCAQCDLICLSLVNKHFRELSASQLYRNFHIVFPDEDDPQFDSPIDGLAGGLDTFVTSDYNYAGHLRDLSLDTLSAGDKAESAYKNYLYSSSCGKFMNTLLLMTLKKSKSLESFRWNIRVELSRPVYKALHNIPTLRDLHIRMQVGESLYSPPPLLPYNSYQHLLPSWSNQEPVQPVVSSIVPLGLPPLPFSLDVGSNSTTASTLVGTTITHQITEPNSASVSIPKPSTKSGKKPQSGEPPTLSGFKNLKTIAVLDIDSLDILDEMAACVQNSSSSLTKLKLSFSDSLASAARKPPPDSDPNNESDEDDEFQMPVPGNQHIPDDMTGPARAFRAAQMRKRQEAVLGKVFGITEPKKPAEDTAKAEVKEESLDDKEQAEDGAETANAGQEYITSIKDVAEKLMFKLGKAEQEEVLQTIIKASKQYVKTQKESPSEETGEQAQQRQPIKGTSEAGESPSSSGTANGAGTPTTGSVFNSPRKETRKDSTAEAIDIEEPLEHLSLESESDDKDAEPESEDNNNMHGTTATASESSEKGAEETEVQEPKSVDEPVIAQEGQRPLRTVKKNIQEAKEYLENTKDGQSARDTIAEYVRSTRGIGLKSFSLHQIPIKAGILTKSLDFRSIKRITLLNVGNQAPLWAALTKLNRVEPLPLVKIFTDNVSTQFVTLVSGLKELHELFMLERAHKHKPENLAPKTTVGIADIRKHILKTHLPHLKRLMIKNDTIPGHDHHDPNGGNVSWDVDEKTMLLLCRKAKVLQELSISAGIKSIHTMVQHIGNLANLRALHIQKFRNEDTCMWVMRETRRFVRDNLTHYPHLKLEFLCIDDERVDRILRHAPEEENAKADKEKEKEKANTNGTSITGPSYPMLSTANLADGNNSDSDSEAGDRDIQDMTLELFESMQFYDIWGVRIFKKEVMAGRL</sequence>
<dbReference type="InterPro" id="IPR036047">
    <property type="entry name" value="F-box-like_dom_sf"/>
</dbReference>
<feature type="domain" description="F-box" evidence="2">
    <location>
        <begin position="40"/>
        <end position="85"/>
    </location>
</feature>
<dbReference type="SUPFAM" id="SSF81383">
    <property type="entry name" value="F-box domain"/>
    <property type="match status" value="1"/>
</dbReference>
<gene>
    <name evidence="3" type="ORF">MKZ38_003196</name>
</gene>
<dbReference type="AlphaFoldDB" id="A0AAD5S0F6"/>
<feature type="compositionally biased region" description="Polar residues" evidence="1">
    <location>
        <begin position="573"/>
        <end position="585"/>
    </location>
</feature>
<reference evidence="3" key="1">
    <citation type="submission" date="2022-07" db="EMBL/GenBank/DDBJ databases">
        <title>Draft genome sequence of Zalerion maritima ATCC 34329, a (micro)plastics degrading marine fungus.</title>
        <authorList>
            <person name="Paco A."/>
            <person name="Goncalves M.F.M."/>
            <person name="Rocha-Santos T.A.P."/>
            <person name="Alves A."/>
        </authorList>
    </citation>
    <scope>NUCLEOTIDE SEQUENCE</scope>
    <source>
        <strain evidence="3">ATCC 34329</strain>
    </source>
</reference>
<dbReference type="Pfam" id="PF00646">
    <property type="entry name" value="F-box"/>
    <property type="match status" value="1"/>
</dbReference>